<dbReference type="Pfam" id="PF07727">
    <property type="entry name" value="RVT_2"/>
    <property type="match status" value="1"/>
</dbReference>
<proteinExistence type="predicted"/>
<gene>
    <name evidence="4" type="ORF">Prudu_1152S000100</name>
</gene>
<dbReference type="InterPro" id="IPR036397">
    <property type="entry name" value="RNaseH_sf"/>
</dbReference>
<name>A0A5H2XNY4_PRUDU</name>
<dbReference type="SUPFAM" id="SSF53098">
    <property type="entry name" value="Ribonuclease H-like"/>
    <property type="match status" value="1"/>
</dbReference>
<dbReference type="GO" id="GO:0003676">
    <property type="term" value="F:nucleic acid binding"/>
    <property type="evidence" value="ECO:0007669"/>
    <property type="project" value="InterPro"/>
</dbReference>
<dbReference type="AlphaFoldDB" id="A0A5H2XNY4"/>
<dbReference type="EMBL" id="AP021489">
    <property type="protein sequence ID" value="BBN69747.1"/>
    <property type="molecule type" value="Genomic_DNA"/>
</dbReference>
<dbReference type="Gene3D" id="3.30.420.10">
    <property type="entry name" value="Ribonuclease H-like superfamily/Ribonuclease H"/>
    <property type="match status" value="1"/>
</dbReference>
<accession>A0A5H2XNY4</accession>
<dbReference type="InterPro" id="IPR013103">
    <property type="entry name" value="RVT_2"/>
</dbReference>
<dbReference type="GO" id="GO:0046872">
    <property type="term" value="F:metal ion binding"/>
    <property type="evidence" value="ECO:0007669"/>
    <property type="project" value="UniProtKB-KW"/>
</dbReference>
<reference evidence="4" key="1">
    <citation type="journal article" date="2019" name="Science">
        <title>Mutation of a bHLH transcription factor allowed almond domestication.</title>
        <authorList>
            <person name="Sanchez-Perez R."/>
            <person name="Pavan S."/>
            <person name="Mazzeo R."/>
            <person name="Moldovan C."/>
            <person name="Aiese Cigliano R."/>
            <person name="Del Cueto J."/>
            <person name="Ricciardi F."/>
            <person name="Lotti C."/>
            <person name="Ricciardi L."/>
            <person name="Dicenta F."/>
            <person name="Lopez-Marques R.L."/>
            <person name="Lindberg Moller B."/>
        </authorList>
    </citation>
    <scope>NUCLEOTIDE SEQUENCE</scope>
</reference>
<dbReference type="GO" id="GO:0016787">
    <property type="term" value="F:hydrolase activity"/>
    <property type="evidence" value="ECO:0007669"/>
    <property type="project" value="UniProtKB-KW"/>
</dbReference>
<dbReference type="InterPro" id="IPR012337">
    <property type="entry name" value="RNaseH-like_sf"/>
</dbReference>
<dbReference type="PANTHER" id="PTHR42648">
    <property type="entry name" value="TRANSPOSASE, PUTATIVE-RELATED"/>
    <property type="match status" value="1"/>
</dbReference>
<dbReference type="PANTHER" id="PTHR42648:SF22">
    <property type="entry name" value="REVERSE TRANSCRIPTASE TY1_COPIA-TYPE DOMAIN-CONTAINING PROTEIN"/>
    <property type="match status" value="1"/>
</dbReference>
<dbReference type="InterPro" id="IPR039537">
    <property type="entry name" value="Retrotran_Ty1/copia-like"/>
</dbReference>
<keyword evidence="1" id="KW-0479">Metal-binding</keyword>
<protein>
    <recommendedName>
        <fullName evidence="3">Reverse transcriptase Ty1/copia-type domain-containing protein</fullName>
    </recommendedName>
</protein>
<evidence type="ECO:0000256" key="1">
    <source>
        <dbReference type="ARBA" id="ARBA00022723"/>
    </source>
</evidence>
<organism evidence="4">
    <name type="scientific">Prunus dulcis</name>
    <name type="common">Almond</name>
    <name type="synonym">Amygdalus dulcis</name>
    <dbReference type="NCBI Taxonomy" id="3755"/>
    <lineage>
        <taxon>Eukaryota</taxon>
        <taxon>Viridiplantae</taxon>
        <taxon>Streptophyta</taxon>
        <taxon>Embryophyta</taxon>
        <taxon>Tracheophyta</taxon>
        <taxon>Spermatophyta</taxon>
        <taxon>Magnoliopsida</taxon>
        <taxon>eudicotyledons</taxon>
        <taxon>Gunneridae</taxon>
        <taxon>Pentapetalae</taxon>
        <taxon>rosids</taxon>
        <taxon>fabids</taxon>
        <taxon>Rosales</taxon>
        <taxon>Rosaceae</taxon>
        <taxon>Amygdaloideae</taxon>
        <taxon>Amygdaleae</taxon>
        <taxon>Prunus</taxon>
    </lineage>
</organism>
<evidence type="ECO:0000256" key="2">
    <source>
        <dbReference type="ARBA" id="ARBA00022801"/>
    </source>
</evidence>
<evidence type="ECO:0000259" key="3">
    <source>
        <dbReference type="Pfam" id="PF07727"/>
    </source>
</evidence>
<sequence length="379" mass="43293">MRWFVTFIDDCTHMTWVYLLIHKSDVTSTIREFHAMITTQFQASIKVFQSDNGGEYLNNVLAQFFRDHDIIIGLPPLSLHNKMVSRNERIDNCLRLPVPSGLINQSLTIYGTPLNTLAPYISLPIVLKIPHRMFGCVVYAHAFLSEEIQMLPPPTQKLLIIIDVTFHEHLSYFVAHTSPSLQGEKGSEEENFCFEEDKDELRQLIDQHVPVDWSSSNREEPDEDLVLELTHDVSEVTNDVFEEQLQNTTPPALPSSQSSCDEEALENSTWEMVSLPKGNKPVGCRWIFTVKYKVGGSIDRYKARLEKFVPVAKINTIHVNVLFYLAANLDWPLLRYDVKNAFLHGDLQEEVYIDPPPGIPMTSTSNTVCKLRKSLYGLK</sequence>
<keyword evidence="2" id="KW-0378">Hydrolase</keyword>
<feature type="domain" description="Reverse transcriptase Ty1/copia-type" evidence="3">
    <location>
        <begin position="267"/>
        <end position="379"/>
    </location>
</feature>
<evidence type="ECO:0000313" key="4">
    <source>
        <dbReference type="EMBL" id="BBN69747.1"/>
    </source>
</evidence>